<proteinExistence type="predicted"/>
<name>A0A139HET0_9PEZI</name>
<gene>
    <name evidence="3" type="ORF">AC578_5694</name>
</gene>
<dbReference type="InterPro" id="IPR056144">
    <property type="entry name" value="DUF7727"/>
</dbReference>
<protein>
    <recommendedName>
        <fullName evidence="2">DUF7727 domain-containing protein</fullName>
    </recommendedName>
</protein>
<keyword evidence="1" id="KW-1133">Transmembrane helix</keyword>
<keyword evidence="1" id="KW-0472">Membrane</keyword>
<dbReference type="Pfam" id="PF24853">
    <property type="entry name" value="DUF7727"/>
    <property type="match status" value="1"/>
</dbReference>
<dbReference type="Proteomes" id="UP000070133">
    <property type="component" value="Unassembled WGS sequence"/>
</dbReference>
<evidence type="ECO:0000256" key="1">
    <source>
        <dbReference type="SAM" id="Phobius"/>
    </source>
</evidence>
<evidence type="ECO:0000259" key="2">
    <source>
        <dbReference type="Pfam" id="PF24853"/>
    </source>
</evidence>
<feature type="transmembrane region" description="Helical" evidence="1">
    <location>
        <begin position="12"/>
        <end position="31"/>
    </location>
</feature>
<dbReference type="OrthoDB" id="2110422at2759"/>
<evidence type="ECO:0000313" key="3">
    <source>
        <dbReference type="EMBL" id="KXT00916.1"/>
    </source>
</evidence>
<dbReference type="PANTHER" id="PTHR40629">
    <property type="entry name" value="PRO41 PROTEIN"/>
    <property type="match status" value="1"/>
</dbReference>
<feature type="transmembrane region" description="Helical" evidence="1">
    <location>
        <begin position="83"/>
        <end position="101"/>
    </location>
</feature>
<comment type="caution">
    <text evidence="3">The sequence shown here is derived from an EMBL/GenBank/DDBJ whole genome shotgun (WGS) entry which is preliminary data.</text>
</comment>
<dbReference type="EMBL" id="LFZN01000065">
    <property type="protein sequence ID" value="KXT00916.1"/>
    <property type="molecule type" value="Genomic_DNA"/>
</dbReference>
<sequence length="146" mass="16981">MGKLIKNHWARLIVLTAAIYQIAAALEGFFWPKFFFDWLTKNFDSAVKPVPILQIINLLVGIITLIFEWPLKFVAGTSIQRSLETRLMWLPFASMSAILMYQSTNPALYYFVATIVYFWAYSEGEVICAVPWTLPRRNDRRRLEKA</sequence>
<reference evidence="3 4" key="1">
    <citation type="submission" date="2015-07" db="EMBL/GenBank/DDBJ databases">
        <title>Comparative genomics of the Sigatoka disease complex on banana suggests a link between parallel evolutionary changes in Pseudocercospora fijiensis and Pseudocercospora eumusae and increased virulence on the banana host.</title>
        <authorList>
            <person name="Chang T.-C."/>
            <person name="Salvucci A."/>
            <person name="Crous P.W."/>
            <person name="Stergiopoulos I."/>
        </authorList>
    </citation>
    <scope>NUCLEOTIDE SEQUENCE [LARGE SCALE GENOMIC DNA]</scope>
    <source>
        <strain evidence="3 4">CBS 114824</strain>
    </source>
</reference>
<accession>A0A139HET0</accession>
<feature type="transmembrane region" description="Helical" evidence="1">
    <location>
        <begin position="51"/>
        <end position="71"/>
    </location>
</feature>
<feature type="transmembrane region" description="Helical" evidence="1">
    <location>
        <begin position="107"/>
        <end position="134"/>
    </location>
</feature>
<dbReference type="AlphaFoldDB" id="A0A139HET0"/>
<organism evidence="3 4">
    <name type="scientific">Pseudocercospora eumusae</name>
    <dbReference type="NCBI Taxonomy" id="321146"/>
    <lineage>
        <taxon>Eukaryota</taxon>
        <taxon>Fungi</taxon>
        <taxon>Dikarya</taxon>
        <taxon>Ascomycota</taxon>
        <taxon>Pezizomycotina</taxon>
        <taxon>Dothideomycetes</taxon>
        <taxon>Dothideomycetidae</taxon>
        <taxon>Mycosphaerellales</taxon>
        <taxon>Mycosphaerellaceae</taxon>
        <taxon>Pseudocercospora</taxon>
    </lineage>
</organism>
<keyword evidence="4" id="KW-1185">Reference proteome</keyword>
<dbReference type="PANTHER" id="PTHR40629:SF1">
    <property type="entry name" value="PRO41 PROTEIN"/>
    <property type="match status" value="1"/>
</dbReference>
<keyword evidence="1" id="KW-0812">Transmembrane</keyword>
<evidence type="ECO:0000313" key="4">
    <source>
        <dbReference type="Proteomes" id="UP000070133"/>
    </source>
</evidence>
<feature type="domain" description="DUF7727" evidence="2">
    <location>
        <begin position="1"/>
        <end position="125"/>
    </location>
</feature>